<comment type="caution">
    <text evidence="1">The sequence shown here is derived from an EMBL/GenBank/DDBJ whole genome shotgun (WGS) entry which is preliminary data.</text>
</comment>
<gene>
    <name evidence="1" type="ORF">DCHRY22_LOCUS21</name>
</gene>
<dbReference type="Proteomes" id="UP000789524">
    <property type="component" value="Unassembled WGS sequence"/>
</dbReference>
<organism evidence="1 2">
    <name type="scientific">Danaus chrysippus</name>
    <name type="common">African queen</name>
    <dbReference type="NCBI Taxonomy" id="151541"/>
    <lineage>
        <taxon>Eukaryota</taxon>
        <taxon>Metazoa</taxon>
        <taxon>Ecdysozoa</taxon>
        <taxon>Arthropoda</taxon>
        <taxon>Hexapoda</taxon>
        <taxon>Insecta</taxon>
        <taxon>Pterygota</taxon>
        <taxon>Neoptera</taxon>
        <taxon>Endopterygota</taxon>
        <taxon>Lepidoptera</taxon>
        <taxon>Glossata</taxon>
        <taxon>Ditrysia</taxon>
        <taxon>Papilionoidea</taxon>
        <taxon>Nymphalidae</taxon>
        <taxon>Danainae</taxon>
        <taxon>Danaini</taxon>
        <taxon>Danaina</taxon>
        <taxon>Danaus</taxon>
        <taxon>Anosia</taxon>
    </lineage>
</organism>
<accession>A0A8J2M8H7</accession>
<evidence type="ECO:0000313" key="1">
    <source>
        <dbReference type="EMBL" id="CAG9557721.1"/>
    </source>
</evidence>
<sequence length="126" mass="14280">MGHALQCTIVGHDHLVYTQWRMAHCCLANHLRWTSKQFMDNLLSDLVATQLSRSAAGDELNNGRLCKHHRPRYATIPLKCAQKTDNSPIARHDGQLSAIIYHYPLYTMAMACSGHAWAIVYRGLYS</sequence>
<proteinExistence type="predicted"/>
<dbReference type="EMBL" id="CAKASE010000001">
    <property type="protein sequence ID" value="CAG9557721.1"/>
    <property type="molecule type" value="Genomic_DNA"/>
</dbReference>
<keyword evidence="2" id="KW-1185">Reference proteome</keyword>
<name>A0A8J2M8H7_9NEOP</name>
<dbReference type="OrthoDB" id="10584139at2759"/>
<protein>
    <submittedName>
        <fullName evidence="1">(African queen) hypothetical protein</fullName>
    </submittedName>
</protein>
<reference evidence="1" key="1">
    <citation type="submission" date="2021-09" db="EMBL/GenBank/DDBJ databases">
        <authorList>
            <person name="Martin H S."/>
        </authorList>
    </citation>
    <scope>NUCLEOTIDE SEQUENCE</scope>
</reference>
<dbReference type="AlphaFoldDB" id="A0A8J2M8H7"/>
<evidence type="ECO:0000313" key="2">
    <source>
        <dbReference type="Proteomes" id="UP000789524"/>
    </source>
</evidence>